<feature type="transmembrane region" description="Helical" evidence="1">
    <location>
        <begin position="55"/>
        <end position="80"/>
    </location>
</feature>
<evidence type="ECO:0000313" key="6">
    <source>
        <dbReference type="Proteomes" id="UP000325313"/>
    </source>
</evidence>
<keyword evidence="1" id="KW-1133">Transmembrane helix</keyword>
<dbReference type="EMBL" id="VSWC01000079">
    <property type="protein sequence ID" value="KAA1094849.1"/>
    <property type="molecule type" value="Genomic_DNA"/>
</dbReference>
<proteinExistence type="predicted"/>
<comment type="caution">
    <text evidence="3">The sequence shown here is derived from an EMBL/GenBank/DDBJ whole genome shotgun (WGS) entry which is preliminary data.</text>
</comment>
<name>A0A5B0MR94_PUCGR</name>
<dbReference type="AlphaFoldDB" id="A0A5B0MR94"/>
<keyword evidence="2" id="KW-0732">Signal</keyword>
<keyword evidence="1" id="KW-0812">Transmembrane</keyword>
<keyword evidence="5" id="KW-1185">Reference proteome</keyword>
<sequence length="134" mass="14573">MASITSIPSPLTWLVLLVPMAGAATDVSRCTWTVAWSGNDSLRAGPREICEGLTIGQVVGVSLAITIGLLLLAGILALLYRLNRNRNQLQLTQFSSAAWPITRATHRPVFQPPGTPAPEFVHDLKFPQKAMYHI</sequence>
<organism evidence="3 6">
    <name type="scientific">Puccinia graminis f. sp. tritici</name>
    <dbReference type="NCBI Taxonomy" id="56615"/>
    <lineage>
        <taxon>Eukaryota</taxon>
        <taxon>Fungi</taxon>
        <taxon>Dikarya</taxon>
        <taxon>Basidiomycota</taxon>
        <taxon>Pucciniomycotina</taxon>
        <taxon>Pucciniomycetes</taxon>
        <taxon>Pucciniales</taxon>
        <taxon>Pucciniaceae</taxon>
        <taxon>Puccinia</taxon>
    </lineage>
</organism>
<dbReference type="Proteomes" id="UP000325313">
    <property type="component" value="Unassembled WGS sequence"/>
</dbReference>
<evidence type="ECO:0000256" key="2">
    <source>
        <dbReference type="SAM" id="SignalP"/>
    </source>
</evidence>
<protein>
    <submittedName>
        <fullName evidence="3">Uncharacterized protein</fullName>
    </submittedName>
</protein>
<evidence type="ECO:0000256" key="1">
    <source>
        <dbReference type="SAM" id="Phobius"/>
    </source>
</evidence>
<dbReference type="EMBL" id="VDEP01000444">
    <property type="protein sequence ID" value="KAA1079062.1"/>
    <property type="molecule type" value="Genomic_DNA"/>
</dbReference>
<evidence type="ECO:0000313" key="4">
    <source>
        <dbReference type="EMBL" id="KAA1094849.1"/>
    </source>
</evidence>
<gene>
    <name evidence="4" type="ORF">PGT21_031390</name>
    <name evidence="3" type="ORF">PGTUg99_010919</name>
</gene>
<evidence type="ECO:0000313" key="3">
    <source>
        <dbReference type="EMBL" id="KAA1079062.1"/>
    </source>
</evidence>
<accession>A0A5B0MR94</accession>
<keyword evidence="1" id="KW-0472">Membrane</keyword>
<feature type="chain" id="PRO_5036137274" evidence="2">
    <location>
        <begin position="24"/>
        <end position="134"/>
    </location>
</feature>
<dbReference type="Proteomes" id="UP000324748">
    <property type="component" value="Unassembled WGS sequence"/>
</dbReference>
<dbReference type="OrthoDB" id="2503375at2759"/>
<evidence type="ECO:0000313" key="5">
    <source>
        <dbReference type="Proteomes" id="UP000324748"/>
    </source>
</evidence>
<feature type="signal peptide" evidence="2">
    <location>
        <begin position="1"/>
        <end position="23"/>
    </location>
</feature>
<reference evidence="5 6" key="1">
    <citation type="submission" date="2019-05" db="EMBL/GenBank/DDBJ databases">
        <title>Emergence of the Ug99 lineage of the wheat stem rust pathogen through somatic hybridization.</title>
        <authorList>
            <person name="Li F."/>
            <person name="Upadhyaya N.M."/>
            <person name="Sperschneider J."/>
            <person name="Matny O."/>
            <person name="Nguyen-Phuc H."/>
            <person name="Mago R."/>
            <person name="Raley C."/>
            <person name="Miller M.E."/>
            <person name="Silverstein K.A.T."/>
            <person name="Henningsen E."/>
            <person name="Hirsch C.D."/>
            <person name="Visser B."/>
            <person name="Pretorius Z.A."/>
            <person name="Steffenson B.J."/>
            <person name="Schwessinger B."/>
            <person name="Dodds P.N."/>
            <person name="Figueroa M."/>
        </authorList>
    </citation>
    <scope>NUCLEOTIDE SEQUENCE [LARGE SCALE GENOMIC DNA]</scope>
    <source>
        <strain evidence="4">21-0</strain>
        <strain evidence="3 6">Ug99</strain>
    </source>
</reference>